<gene>
    <name evidence="4" type="ORF">A4R43_11780</name>
</gene>
<evidence type="ECO:0000259" key="3">
    <source>
        <dbReference type="Pfam" id="PF11887"/>
    </source>
</evidence>
<evidence type="ECO:0000313" key="4">
    <source>
        <dbReference type="EMBL" id="AXB43147.1"/>
    </source>
</evidence>
<keyword evidence="5" id="KW-1185">Reference proteome</keyword>
<dbReference type="InterPro" id="IPR005693">
    <property type="entry name" value="Mce"/>
</dbReference>
<evidence type="ECO:0000256" key="1">
    <source>
        <dbReference type="SAM" id="MobiDB-lite"/>
    </source>
</evidence>
<dbReference type="GO" id="GO:0005576">
    <property type="term" value="C:extracellular region"/>
    <property type="evidence" value="ECO:0007669"/>
    <property type="project" value="TreeGrafter"/>
</dbReference>
<dbReference type="PANTHER" id="PTHR33371">
    <property type="entry name" value="INTERMEMBRANE PHOSPHOLIPID TRANSPORT SYSTEM BINDING PROTEIN MLAD-RELATED"/>
    <property type="match status" value="1"/>
</dbReference>
<dbReference type="PANTHER" id="PTHR33371:SF16">
    <property type="entry name" value="MCE-FAMILY PROTEIN MCE3F"/>
    <property type="match status" value="1"/>
</dbReference>
<dbReference type="KEGG" id="aab:A4R43_11780"/>
<feature type="domain" description="Mammalian cell entry C-terminal" evidence="3">
    <location>
        <begin position="125"/>
        <end position="322"/>
    </location>
</feature>
<dbReference type="RefSeq" id="WP_113692392.1">
    <property type="nucleotide sequence ID" value="NZ_CP015163.1"/>
</dbReference>
<dbReference type="Pfam" id="PF11887">
    <property type="entry name" value="Mce4_CUP1"/>
    <property type="match status" value="1"/>
</dbReference>
<feature type="domain" description="Mce/MlaD" evidence="2">
    <location>
        <begin position="45"/>
        <end position="117"/>
    </location>
</feature>
<sequence>MKTWRGLPRATIVQLALFLVVAVACTAYVGVRVFGSTSLAGGFLVTVRMADTGGLTPASQVTYRGVPVGKVEQTKVRPGLAGVEITLRIRDGVSVPASASAVVSMETPMAIQKLDLRPADDRPPYLAEGSEIASEATSRPVPLETLLTHFLTLADSIDPADLATLSREMSAGLTGTTADLERLLGNAGKLVDAMAQGRPSIVNLTGNAASLLDVAKGHSGTLGRTTESLRQLTGELRGQLPAANTALDTAVPLAEKVAPLLRQAQPSVSTLLANLASGSQILVTRTPALNELLVAVPATLDELASIEHGGVAHFYLVAAQGPACYYGTERRPVTDPAPRAPETGWACPGDQPGLQQRGAANAPRPAAVTTYDPATRRAVTPAGPVELGVNGGQAAVLGPRSWSALLLQGAQGKGS</sequence>
<accession>A0A344L523</accession>
<protein>
    <submittedName>
        <fullName evidence="4">Uncharacterized protein</fullName>
    </submittedName>
</protein>
<evidence type="ECO:0000313" key="5">
    <source>
        <dbReference type="Proteomes" id="UP000250434"/>
    </source>
</evidence>
<dbReference type="Pfam" id="PF02470">
    <property type="entry name" value="MlaD"/>
    <property type="match status" value="1"/>
</dbReference>
<reference evidence="4 5" key="1">
    <citation type="submission" date="2016-04" db="EMBL/GenBank/DDBJ databases">
        <title>Complete genome sequence and analysis of deep-sea sediment isolate, Amycolatopsis sp. WP1.</title>
        <authorList>
            <person name="Wang H."/>
            <person name="Chen S."/>
            <person name="Wu Q."/>
        </authorList>
    </citation>
    <scope>NUCLEOTIDE SEQUENCE [LARGE SCALE GENOMIC DNA]</scope>
    <source>
        <strain evidence="4 5">WP1</strain>
    </source>
</reference>
<dbReference type="InterPro" id="IPR003399">
    <property type="entry name" value="Mce/MlaD"/>
</dbReference>
<dbReference type="InterPro" id="IPR024516">
    <property type="entry name" value="Mce_C"/>
</dbReference>
<name>A0A344L523_9PSEU</name>
<dbReference type="InterPro" id="IPR052336">
    <property type="entry name" value="MlaD_Phospholipid_Transporter"/>
</dbReference>
<organism evidence="4 5">
    <name type="scientific">Amycolatopsis albispora</name>
    <dbReference type="NCBI Taxonomy" id="1804986"/>
    <lineage>
        <taxon>Bacteria</taxon>
        <taxon>Bacillati</taxon>
        <taxon>Actinomycetota</taxon>
        <taxon>Actinomycetes</taxon>
        <taxon>Pseudonocardiales</taxon>
        <taxon>Pseudonocardiaceae</taxon>
        <taxon>Amycolatopsis</taxon>
    </lineage>
</organism>
<proteinExistence type="predicted"/>
<dbReference type="AlphaFoldDB" id="A0A344L523"/>
<dbReference type="NCBIfam" id="TIGR00996">
    <property type="entry name" value="Mtu_fam_mce"/>
    <property type="match status" value="1"/>
</dbReference>
<evidence type="ECO:0000259" key="2">
    <source>
        <dbReference type="Pfam" id="PF02470"/>
    </source>
</evidence>
<dbReference type="PROSITE" id="PS51257">
    <property type="entry name" value="PROKAR_LIPOPROTEIN"/>
    <property type="match status" value="1"/>
</dbReference>
<dbReference type="OrthoDB" id="4741753at2"/>
<dbReference type="EMBL" id="CP015163">
    <property type="protein sequence ID" value="AXB43147.1"/>
    <property type="molecule type" value="Genomic_DNA"/>
</dbReference>
<dbReference type="Proteomes" id="UP000250434">
    <property type="component" value="Chromosome"/>
</dbReference>
<feature type="region of interest" description="Disordered" evidence="1">
    <location>
        <begin position="343"/>
        <end position="366"/>
    </location>
</feature>